<evidence type="ECO:0000256" key="4">
    <source>
        <dbReference type="ARBA" id="ARBA00010231"/>
    </source>
</evidence>
<sequence>MNNKKLAVSPFLAAVILTPAIIFAVTLFSFRFVDSNIISPYENQQLQLITDRLGERQIEQFDMIISALKNDLEHKAQSIVLTASNAESIEKMLQANSFQAIDTRILTVTNDIFDTNSRAQLLNNIEGDVGNTTIKGNNTVVDAYFHDEKNILLVSTPVTGSDGDIAGVILTRYSLKAITAELLSPNKNIIINLSYSGKNIANNGAISSDGYSRKSTSQTLPKLVIDSQLSSTAASALLLDRGLLQLLTVLVAALIAALSLVGYLIVGKLLKNQHREDVDALQKQLKIAARNNTGSSNTASKPKAVTPPASETATEVIPTPSAPAAEQEEPLEAMFDITEDSQPDDVIFRAYDIRGNADKQLQDSVVKQIGQAIGSAAQEQGEQSIAIASDGRLSSPRIKQALIDGLCSSGIDVVDIGELATPLLYFTTHNSAQTSGVMITGSHNPAADNGLKVVINQQALHSEQIAALQQRIIDGNYRQGTGELSSLAIEEQYIDFIASDIAIAQPLKLVIDCGNGIAGKTAPALFEALNCEVIPLYCEVDGNFPNHHPDPSNPDNLKELIASVKANEADLGIAFDGDGDRLGVVNHLGQIINADKLLMLFAQDVVSRNPGTDVVFDVKCTRHLNALISSYGGRPIMWKSGHSLIKDKMHSTGALLGGEFTGHFFFKERWFGFDDGLYSAARLVEILSTTDSSLDSLLTALPSPIGTAELIFPVAEEIKFTIIDQLINTGDFSGGKITTIDGVRVDFSDGWGLVRASNTGAALTMRFEGNSQESIERIQQLFKEQLLNIENSQNITF</sequence>
<dbReference type="InterPro" id="IPR005844">
    <property type="entry name" value="A-D-PHexomutase_a/b/a-I"/>
</dbReference>
<dbReference type="Gene3D" id="3.30.310.50">
    <property type="entry name" value="Alpha-D-phosphohexomutase, C-terminal domain"/>
    <property type="match status" value="1"/>
</dbReference>
<keyword evidence="11" id="KW-0812">Transmembrane</keyword>
<evidence type="ECO:0000256" key="9">
    <source>
        <dbReference type="ARBA" id="ARBA00023235"/>
    </source>
</evidence>
<evidence type="ECO:0000256" key="11">
    <source>
        <dbReference type="SAM" id="Phobius"/>
    </source>
</evidence>
<dbReference type="SUPFAM" id="SSF53738">
    <property type="entry name" value="Phosphoglucomutase, first 3 domains"/>
    <property type="match status" value="3"/>
</dbReference>
<name>A0ABM9AIT8_9GAMM</name>
<comment type="caution">
    <text evidence="16">The sequence shown here is derived from an EMBL/GenBank/DDBJ whole genome shotgun (WGS) entry which is preliminary data.</text>
</comment>
<keyword evidence="7" id="KW-0479">Metal-binding</keyword>
<dbReference type="InterPro" id="IPR016055">
    <property type="entry name" value="A-D-PHexomutase_a/b/a-I/II/III"/>
</dbReference>
<dbReference type="EC" id="5.4.2.8" evidence="5"/>
<organism evidence="16 17">
    <name type="scientific">Sinobacterium norvegicum</name>
    <dbReference type="NCBI Taxonomy" id="1641715"/>
    <lineage>
        <taxon>Bacteria</taxon>
        <taxon>Pseudomonadati</taxon>
        <taxon>Pseudomonadota</taxon>
        <taxon>Gammaproteobacteria</taxon>
        <taxon>Cellvibrionales</taxon>
        <taxon>Spongiibacteraceae</taxon>
        <taxon>Sinobacterium</taxon>
    </lineage>
</organism>
<dbReference type="Pfam" id="PF00408">
    <property type="entry name" value="PGM_PMM_IV"/>
    <property type="match status" value="1"/>
</dbReference>
<feature type="region of interest" description="Disordered" evidence="10">
    <location>
        <begin position="291"/>
        <end position="325"/>
    </location>
</feature>
<dbReference type="InterPro" id="IPR005845">
    <property type="entry name" value="A-D-PHexomutase_a/b/a-II"/>
</dbReference>
<feature type="compositionally biased region" description="Polar residues" evidence="10">
    <location>
        <begin position="291"/>
        <end position="300"/>
    </location>
</feature>
<comment type="similarity">
    <text evidence="4">Belongs to the phosphohexose mutase family.</text>
</comment>
<dbReference type="Gene3D" id="3.40.120.10">
    <property type="entry name" value="Alpha-D-Glucose-1,6-Bisphosphate, subunit A, domain 3"/>
    <property type="match status" value="3"/>
</dbReference>
<proteinExistence type="inferred from homology"/>
<keyword evidence="8" id="KW-0460">Magnesium</keyword>
<evidence type="ECO:0000259" key="15">
    <source>
        <dbReference type="Pfam" id="PF02880"/>
    </source>
</evidence>
<dbReference type="PANTHER" id="PTHR43771">
    <property type="entry name" value="PHOSPHOMANNOMUTASE"/>
    <property type="match status" value="1"/>
</dbReference>
<gene>
    <name evidence="16" type="primary">glmM_2</name>
    <name evidence="16" type="ORF">SIN8267_03285</name>
</gene>
<comment type="catalytic activity">
    <reaction evidence="1">
        <text>alpha-D-mannose 1-phosphate = D-mannose 6-phosphate</text>
        <dbReference type="Rhea" id="RHEA:11140"/>
        <dbReference type="ChEBI" id="CHEBI:58409"/>
        <dbReference type="ChEBI" id="CHEBI:58735"/>
        <dbReference type="EC" id="5.4.2.8"/>
    </reaction>
</comment>
<evidence type="ECO:0000256" key="5">
    <source>
        <dbReference type="ARBA" id="ARBA00012730"/>
    </source>
</evidence>
<dbReference type="PRINTS" id="PR00509">
    <property type="entry name" value="PGMPMM"/>
</dbReference>
<dbReference type="SUPFAM" id="SSF55957">
    <property type="entry name" value="Phosphoglucomutase, C-terminal domain"/>
    <property type="match status" value="1"/>
</dbReference>
<evidence type="ECO:0000313" key="17">
    <source>
        <dbReference type="Proteomes" id="UP000838100"/>
    </source>
</evidence>
<dbReference type="InterPro" id="IPR005843">
    <property type="entry name" value="A-D-PHexomutase_C"/>
</dbReference>
<evidence type="ECO:0000259" key="14">
    <source>
        <dbReference type="Pfam" id="PF02879"/>
    </source>
</evidence>
<reference evidence="16" key="1">
    <citation type="submission" date="2021-12" db="EMBL/GenBank/DDBJ databases">
        <authorList>
            <person name="Rodrigo-Torres L."/>
            <person name="Arahal R. D."/>
            <person name="Lucena T."/>
        </authorList>
    </citation>
    <scope>NUCLEOTIDE SEQUENCE</scope>
    <source>
        <strain evidence="16">CECT 8267</strain>
    </source>
</reference>
<keyword evidence="11" id="KW-1133">Transmembrane helix</keyword>
<dbReference type="Proteomes" id="UP000838100">
    <property type="component" value="Unassembled WGS sequence"/>
</dbReference>
<feature type="domain" description="Alpha-D-phosphohexomutase alpha/beta/alpha" evidence="15">
    <location>
        <begin position="594"/>
        <end position="702"/>
    </location>
</feature>
<keyword evidence="9" id="KW-0413">Isomerase</keyword>
<evidence type="ECO:0000256" key="2">
    <source>
        <dbReference type="ARBA" id="ARBA00001946"/>
    </source>
</evidence>
<comment type="cofactor">
    <cofactor evidence="2">
        <name>Mg(2+)</name>
        <dbReference type="ChEBI" id="CHEBI:18420"/>
    </cofactor>
</comment>
<evidence type="ECO:0000256" key="3">
    <source>
        <dbReference type="ARBA" id="ARBA00004699"/>
    </source>
</evidence>
<keyword evidence="6" id="KW-0597">Phosphoprotein</keyword>
<dbReference type="EMBL" id="CAKLPX010000004">
    <property type="protein sequence ID" value="CAH0993146.1"/>
    <property type="molecule type" value="Genomic_DNA"/>
</dbReference>
<dbReference type="Pfam" id="PF02878">
    <property type="entry name" value="PGM_PMM_I"/>
    <property type="match status" value="1"/>
</dbReference>
<dbReference type="InterPro" id="IPR016066">
    <property type="entry name" value="A-D-PHexomutase_CS"/>
</dbReference>
<evidence type="ECO:0000259" key="13">
    <source>
        <dbReference type="Pfam" id="PF02878"/>
    </source>
</evidence>
<dbReference type="PANTHER" id="PTHR43771:SF2">
    <property type="entry name" value="PHOSPHOMANNOMUTASE_PHOSPHOGLUCOMUTASE"/>
    <property type="match status" value="1"/>
</dbReference>
<evidence type="ECO:0000313" key="16">
    <source>
        <dbReference type="EMBL" id="CAH0993146.1"/>
    </source>
</evidence>
<evidence type="ECO:0000259" key="12">
    <source>
        <dbReference type="Pfam" id="PF00408"/>
    </source>
</evidence>
<feature type="domain" description="Alpha-D-phosphohexomutase C-terminal" evidence="12">
    <location>
        <begin position="729"/>
        <end position="782"/>
    </location>
</feature>
<feature type="domain" description="Alpha-D-phosphohexomutase alpha/beta/alpha" evidence="13">
    <location>
        <begin position="347"/>
        <end position="472"/>
    </location>
</feature>
<evidence type="ECO:0000256" key="6">
    <source>
        <dbReference type="ARBA" id="ARBA00022553"/>
    </source>
</evidence>
<feature type="domain" description="Alpha-D-phosphohexomutase alpha/beta/alpha" evidence="14">
    <location>
        <begin position="492"/>
        <end position="589"/>
    </location>
</feature>
<evidence type="ECO:0000256" key="7">
    <source>
        <dbReference type="ARBA" id="ARBA00022723"/>
    </source>
</evidence>
<accession>A0ABM9AIT8</accession>
<dbReference type="CDD" id="cd03089">
    <property type="entry name" value="PMM_PGM"/>
    <property type="match status" value="1"/>
</dbReference>
<evidence type="ECO:0000256" key="1">
    <source>
        <dbReference type="ARBA" id="ARBA00000586"/>
    </source>
</evidence>
<feature type="transmembrane region" description="Helical" evidence="11">
    <location>
        <begin position="243"/>
        <end position="266"/>
    </location>
</feature>
<dbReference type="PROSITE" id="PS00710">
    <property type="entry name" value="PGM_PMM"/>
    <property type="match status" value="1"/>
</dbReference>
<keyword evidence="11" id="KW-0472">Membrane</keyword>
<comment type="pathway">
    <text evidence="3">Nucleotide-sugar biosynthesis; GDP-alpha-D-mannose biosynthesis; alpha-D-mannose 1-phosphate from D-fructose 6-phosphate: step 2/2.</text>
</comment>
<evidence type="ECO:0000256" key="10">
    <source>
        <dbReference type="SAM" id="MobiDB-lite"/>
    </source>
</evidence>
<keyword evidence="17" id="KW-1185">Reference proteome</keyword>
<dbReference type="RefSeq" id="WP_237445825.1">
    <property type="nucleotide sequence ID" value="NZ_CAKLPX010000004.1"/>
</dbReference>
<protein>
    <recommendedName>
        <fullName evidence="5">phosphomannomutase</fullName>
        <ecNumber evidence="5">5.4.2.8</ecNumber>
    </recommendedName>
</protein>
<dbReference type="InterPro" id="IPR005841">
    <property type="entry name" value="Alpha-D-phosphohexomutase_SF"/>
</dbReference>
<dbReference type="Pfam" id="PF02879">
    <property type="entry name" value="PGM_PMM_II"/>
    <property type="match status" value="1"/>
</dbReference>
<dbReference type="InterPro" id="IPR036900">
    <property type="entry name" value="A-D-PHexomutase_C_sf"/>
</dbReference>
<dbReference type="InterPro" id="IPR005846">
    <property type="entry name" value="A-D-PHexomutase_a/b/a-III"/>
</dbReference>
<dbReference type="Pfam" id="PF02880">
    <property type="entry name" value="PGM_PMM_III"/>
    <property type="match status" value="1"/>
</dbReference>
<evidence type="ECO:0000256" key="8">
    <source>
        <dbReference type="ARBA" id="ARBA00022842"/>
    </source>
</evidence>